<comment type="caution">
    <text evidence="3">The sequence shown here is derived from an EMBL/GenBank/DDBJ whole genome shotgun (WGS) entry which is preliminary data.</text>
</comment>
<proteinExistence type="predicted"/>
<keyword evidence="4" id="KW-1185">Reference proteome</keyword>
<evidence type="ECO:0000256" key="1">
    <source>
        <dbReference type="SAM" id="MobiDB-lite"/>
    </source>
</evidence>
<evidence type="ECO:0000313" key="4">
    <source>
        <dbReference type="Proteomes" id="UP000463388"/>
    </source>
</evidence>
<dbReference type="EMBL" id="WSRR01000029">
    <property type="protein sequence ID" value="MVX61712.1"/>
    <property type="molecule type" value="Genomic_DNA"/>
</dbReference>
<organism evidence="3 4">
    <name type="scientific">Adlercreutzia mucosicola</name>
    <dbReference type="NCBI Taxonomy" id="580026"/>
    <lineage>
        <taxon>Bacteria</taxon>
        <taxon>Bacillati</taxon>
        <taxon>Actinomycetota</taxon>
        <taxon>Coriobacteriia</taxon>
        <taxon>Eggerthellales</taxon>
        <taxon>Eggerthellaceae</taxon>
        <taxon>Adlercreutzia</taxon>
    </lineage>
</organism>
<keyword evidence="3" id="KW-0489">Methyltransferase</keyword>
<protein>
    <submittedName>
        <fullName evidence="3">Methyltransferase domain-containing protein</fullName>
    </submittedName>
</protein>
<feature type="compositionally biased region" description="Basic residues" evidence="1">
    <location>
        <begin position="52"/>
        <end position="67"/>
    </location>
</feature>
<evidence type="ECO:0000259" key="2">
    <source>
        <dbReference type="Pfam" id="PF13649"/>
    </source>
</evidence>
<dbReference type="GO" id="GO:0032259">
    <property type="term" value="P:methylation"/>
    <property type="evidence" value="ECO:0007669"/>
    <property type="project" value="UniProtKB-KW"/>
</dbReference>
<reference evidence="3 4" key="1">
    <citation type="submission" date="2019-12" db="EMBL/GenBank/DDBJ databases">
        <title>Microbes associate with the intestines of laboratory mice.</title>
        <authorList>
            <person name="Navarre W."/>
            <person name="Wong E."/>
        </authorList>
    </citation>
    <scope>NUCLEOTIDE SEQUENCE [LARGE SCALE GENOMIC DNA]</scope>
    <source>
        <strain evidence="3 4">NM66_B29</strain>
    </source>
</reference>
<dbReference type="Gene3D" id="3.40.50.150">
    <property type="entry name" value="Vaccinia Virus protein VP39"/>
    <property type="match status" value="1"/>
</dbReference>
<name>A0A6N8JQ31_9ACTN</name>
<evidence type="ECO:0000313" key="3">
    <source>
        <dbReference type="EMBL" id="MVX61712.1"/>
    </source>
</evidence>
<accession>A0A6N8JQ31</accession>
<sequence>MRPGPRLPRQRRGHDPRGARIRKGGGSRRDGRGHPAPGTGAPACGRSLRPGRGGRLRRRQRYQRRGHPGLLPPPRLQRRRPLPEAEPRVRPATTGAPPIGSPYDIATLRQLNALTSQFYEREAASFSATRQAPWRGWNRALDIIAQTDGTFRRHPLAVLDLACGNLRFERFLAERRVPIASVVAIDNCPALLDAPDSAVAFRSCDLIEALIADDFRASLPRATCDLAVAFGFMHHVAAFPLRIHVLEGLLDSLRPGGFAVVSFWQFLHDDRIAAKAATTTAAGRRAWRLPPLASCDYLLGWQHADGVYRFCHHTTDEEIDRLMAAVALPFREVARFSADGKHGNLNRYLVLQRP</sequence>
<dbReference type="Proteomes" id="UP000463388">
    <property type="component" value="Unassembled WGS sequence"/>
</dbReference>
<feature type="domain" description="Methyltransferase" evidence="2">
    <location>
        <begin position="158"/>
        <end position="257"/>
    </location>
</feature>
<dbReference type="AlphaFoldDB" id="A0A6N8JQ31"/>
<dbReference type="CDD" id="cd02440">
    <property type="entry name" value="AdoMet_MTases"/>
    <property type="match status" value="1"/>
</dbReference>
<dbReference type="InterPro" id="IPR029063">
    <property type="entry name" value="SAM-dependent_MTases_sf"/>
</dbReference>
<keyword evidence="3" id="KW-0808">Transferase</keyword>
<dbReference type="InterPro" id="IPR041698">
    <property type="entry name" value="Methyltransf_25"/>
</dbReference>
<dbReference type="SUPFAM" id="SSF53335">
    <property type="entry name" value="S-adenosyl-L-methionine-dependent methyltransferases"/>
    <property type="match status" value="1"/>
</dbReference>
<feature type="region of interest" description="Disordered" evidence="1">
    <location>
        <begin position="1"/>
        <end position="102"/>
    </location>
</feature>
<dbReference type="Pfam" id="PF13649">
    <property type="entry name" value="Methyltransf_25"/>
    <property type="match status" value="1"/>
</dbReference>
<dbReference type="GO" id="GO:0008168">
    <property type="term" value="F:methyltransferase activity"/>
    <property type="evidence" value="ECO:0007669"/>
    <property type="project" value="UniProtKB-KW"/>
</dbReference>
<gene>
    <name evidence="3" type="ORF">GKZ27_09670</name>
</gene>